<reference evidence="2" key="1">
    <citation type="journal article" date="2014" name="Int. J. Syst. Evol. Microbiol.">
        <title>Complete genome sequence of Corynebacterium casei LMG S-19264T (=DSM 44701T), isolated from a smear-ripened cheese.</title>
        <authorList>
            <consortium name="US DOE Joint Genome Institute (JGI-PGF)"/>
            <person name="Walter F."/>
            <person name="Albersmeier A."/>
            <person name="Kalinowski J."/>
            <person name="Ruckert C."/>
        </authorList>
    </citation>
    <scope>NUCLEOTIDE SEQUENCE</scope>
    <source>
        <strain evidence="2">CGMCC 1.12987</strain>
    </source>
</reference>
<evidence type="ECO:0000313" key="3">
    <source>
        <dbReference type="Proteomes" id="UP000644756"/>
    </source>
</evidence>
<evidence type="ECO:0000259" key="1">
    <source>
        <dbReference type="Pfam" id="PF01882"/>
    </source>
</evidence>
<protein>
    <recommendedName>
        <fullName evidence="1">DUF58 domain-containing protein</fullName>
    </recommendedName>
</protein>
<dbReference type="EMBL" id="BMGR01000001">
    <property type="protein sequence ID" value="GGF90280.1"/>
    <property type="molecule type" value="Genomic_DNA"/>
</dbReference>
<proteinExistence type="predicted"/>
<keyword evidence="3" id="KW-1185">Reference proteome</keyword>
<accession>A0A917CJ49</accession>
<dbReference type="PANTHER" id="PTHR34351:SF2">
    <property type="entry name" value="DUF58 DOMAIN-CONTAINING PROTEIN"/>
    <property type="match status" value="1"/>
</dbReference>
<comment type="caution">
    <text evidence="2">The sequence shown here is derived from an EMBL/GenBank/DDBJ whole genome shotgun (WGS) entry which is preliminary data.</text>
</comment>
<dbReference type="PANTHER" id="PTHR34351">
    <property type="entry name" value="SLR1927 PROTEIN-RELATED"/>
    <property type="match status" value="1"/>
</dbReference>
<evidence type="ECO:0000313" key="2">
    <source>
        <dbReference type="EMBL" id="GGF90280.1"/>
    </source>
</evidence>
<dbReference type="Pfam" id="PF01882">
    <property type="entry name" value="DUF58"/>
    <property type="match status" value="1"/>
</dbReference>
<name>A0A917CJ49_9BACL</name>
<dbReference type="InterPro" id="IPR002881">
    <property type="entry name" value="DUF58"/>
</dbReference>
<gene>
    <name evidence="2" type="ORF">GCM10010916_04580</name>
</gene>
<sequence>MAIHWFILIVLLVIIVQGQIYQRWGQKKLSYTRSFNVKRCSQDDEIEMVEEISNKKLLPLPWLRVESLLHAGMQFQAQHNLDISNGEFVQNHKSFFSLLPFTKITRRHRVTCIKRGIYRINSVSLTCGDAFGLIRNSKRLELDAELIVYPKLMSLEELQLPSQSWQGDITVKRWIVEDPFMVAGVREYRYGDSLKSVNWKATARTGELQVNQRDFTADRRLMILLNIEDHEGMWNTVNEVERAEKGIAYAAALSQAAISQGMEAGFATNACMLDKAKAKVRIEPRSGEDHQAYVLETMARLLIEPSVAFHELLEEEAMEYGRRFDYCIITAFVSEKMQFQLDLLAQNGHNVDVIYLHHDQTVADKAKRSRKGEYST</sequence>
<reference evidence="2" key="2">
    <citation type="submission" date="2020-09" db="EMBL/GenBank/DDBJ databases">
        <authorList>
            <person name="Sun Q."/>
            <person name="Zhou Y."/>
        </authorList>
    </citation>
    <scope>NUCLEOTIDE SEQUENCE</scope>
    <source>
        <strain evidence="2">CGMCC 1.12987</strain>
    </source>
</reference>
<dbReference type="Proteomes" id="UP000644756">
    <property type="component" value="Unassembled WGS sequence"/>
</dbReference>
<feature type="domain" description="DUF58" evidence="1">
    <location>
        <begin position="185"/>
        <end position="347"/>
    </location>
</feature>
<dbReference type="RefSeq" id="WP_188528605.1">
    <property type="nucleotide sequence ID" value="NZ_BMGR01000001.1"/>
</dbReference>
<organism evidence="2 3">
    <name type="scientific">Paenibacillus abyssi</name>
    <dbReference type="NCBI Taxonomy" id="1340531"/>
    <lineage>
        <taxon>Bacteria</taxon>
        <taxon>Bacillati</taxon>
        <taxon>Bacillota</taxon>
        <taxon>Bacilli</taxon>
        <taxon>Bacillales</taxon>
        <taxon>Paenibacillaceae</taxon>
        <taxon>Paenibacillus</taxon>
    </lineage>
</organism>
<dbReference type="AlphaFoldDB" id="A0A917CJ49"/>